<evidence type="ECO:0000256" key="5">
    <source>
        <dbReference type="ARBA" id="ARBA00011996"/>
    </source>
</evidence>
<comment type="function">
    <text evidence="2">Catalyzes the phosphorylation of pyruvate to phosphoenolpyruvate.</text>
</comment>
<evidence type="ECO:0000256" key="1">
    <source>
        <dbReference type="ARBA" id="ARBA00001946"/>
    </source>
</evidence>
<name>A0A1J5HVP6_9BACT</name>
<dbReference type="GO" id="GO:0005524">
    <property type="term" value="F:ATP binding"/>
    <property type="evidence" value="ECO:0007669"/>
    <property type="project" value="UniProtKB-KW"/>
</dbReference>
<keyword evidence="9" id="KW-0547">Nucleotide-binding</keyword>
<dbReference type="Pfam" id="PF01326">
    <property type="entry name" value="PPDK_N"/>
    <property type="match status" value="2"/>
</dbReference>
<gene>
    <name evidence="16" type="ORF">AUK04_02650</name>
</gene>
<dbReference type="Proteomes" id="UP000183758">
    <property type="component" value="Unassembled WGS sequence"/>
</dbReference>
<evidence type="ECO:0000256" key="13">
    <source>
        <dbReference type="ARBA" id="ARBA00033470"/>
    </source>
</evidence>
<dbReference type="PANTHER" id="PTHR43030">
    <property type="entry name" value="PHOSPHOENOLPYRUVATE SYNTHASE"/>
    <property type="match status" value="1"/>
</dbReference>
<dbReference type="InterPro" id="IPR013815">
    <property type="entry name" value="ATP_grasp_subdomain_1"/>
</dbReference>
<keyword evidence="10" id="KW-0418">Kinase</keyword>
<dbReference type="InterPro" id="IPR006319">
    <property type="entry name" value="PEP_synth"/>
</dbReference>
<dbReference type="GO" id="GO:0008986">
    <property type="term" value="F:pyruvate, water dikinase activity"/>
    <property type="evidence" value="ECO:0007669"/>
    <property type="project" value="UniProtKB-EC"/>
</dbReference>
<evidence type="ECO:0000313" key="17">
    <source>
        <dbReference type="Proteomes" id="UP000183758"/>
    </source>
</evidence>
<feature type="domain" description="Pyruvate phosphate dikinase AMP/ATP-binding" evidence="15">
    <location>
        <begin position="17"/>
        <end position="232"/>
    </location>
</feature>
<dbReference type="Gene3D" id="3.30.470.20">
    <property type="entry name" value="ATP-grasp fold, B domain"/>
    <property type="match status" value="2"/>
</dbReference>
<keyword evidence="8" id="KW-0479">Metal-binding</keyword>
<feature type="domain" description="Pyruvate phosphate dikinase AMP/ATP-binding" evidence="15">
    <location>
        <begin position="235"/>
        <end position="280"/>
    </location>
</feature>
<dbReference type="InterPro" id="IPR002192">
    <property type="entry name" value="PPDK_AMP/ATP-bd"/>
</dbReference>
<evidence type="ECO:0000259" key="15">
    <source>
        <dbReference type="Pfam" id="PF01326"/>
    </source>
</evidence>
<dbReference type="EC" id="2.7.9.2" evidence="5"/>
<evidence type="ECO:0000313" key="16">
    <source>
        <dbReference type="EMBL" id="OIP84134.1"/>
    </source>
</evidence>
<organism evidence="16 17">
    <name type="scientific">Candidatus Roizmanbacteria bacterium CG2_30_33_16</name>
    <dbReference type="NCBI Taxonomy" id="1805340"/>
    <lineage>
        <taxon>Bacteria</taxon>
        <taxon>Candidatus Roizmaniibacteriota</taxon>
    </lineage>
</organism>
<evidence type="ECO:0000256" key="12">
    <source>
        <dbReference type="ARBA" id="ARBA00022842"/>
    </source>
</evidence>
<evidence type="ECO:0000256" key="7">
    <source>
        <dbReference type="ARBA" id="ARBA00022679"/>
    </source>
</evidence>
<dbReference type="GO" id="GO:0046872">
    <property type="term" value="F:metal ion binding"/>
    <property type="evidence" value="ECO:0007669"/>
    <property type="project" value="UniProtKB-KW"/>
</dbReference>
<evidence type="ECO:0000256" key="2">
    <source>
        <dbReference type="ARBA" id="ARBA00002988"/>
    </source>
</evidence>
<accession>A0A1J5HVP6</accession>
<keyword evidence="7" id="KW-0808">Transferase</keyword>
<proteinExistence type="inferred from homology"/>
<evidence type="ECO:0000256" key="4">
    <source>
        <dbReference type="ARBA" id="ARBA00007837"/>
    </source>
</evidence>
<protein>
    <recommendedName>
        <fullName evidence="6">Phosphoenolpyruvate synthase</fullName>
        <ecNumber evidence="5">2.7.9.2</ecNumber>
    </recommendedName>
    <alternativeName>
        <fullName evidence="13">Pyruvate, water dikinase</fullName>
    </alternativeName>
</protein>
<dbReference type="SUPFAM" id="SSF56059">
    <property type="entry name" value="Glutathione synthetase ATP-binding domain-like"/>
    <property type="match status" value="1"/>
</dbReference>
<dbReference type="EMBL" id="MNZM01000064">
    <property type="protein sequence ID" value="OIP84134.1"/>
    <property type="molecule type" value="Genomic_DNA"/>
</dbReference>
<comment type="catalytic activity">
    <reaction evidence="14">
        <text>pyruvate + ATP + H2O = phosphoenolpyruvate + AMP + phosphate + 2 H(+)</text>
        <dbReference type="Rhea" id="RHEA:11364"/>
        <dbReference type="ChEBI" id="CHEBI:15361"/>
        <dbReference type="ChEBI" id="CHEBI:15377"/>
        <dbReference type="ChEBI" id="CHEBI:15378"/>
        <dbReference type="ChEBI" id="CHEBI:30616"/>
        <dbReference type="ChEBI" id="CHEBI:43474"/>
        <dbReference type="ChEBI" id="CHEBI:58702"/>
        <dbReference type="ChEBI" id="CHEBI:456215"/>
        <dbReference type="EC" id="2.7.9.2"/>
    </reaction>
</comment>
<evidence type="ECO:0000256" key="3">
    <source>
        <dbReference type="ARBA" id="ARBA00004742"/>
    </source>
</evidence>
<comment type="pathway">
    <text evidence="3">Carbohydrate biosynthesis; gluconeogenesis.</text>
</comment>
<comment type="cofactor">
    <cofactor evidence="1">
        <name>Mg(2+)</name>
        <dbReference type="ChEBI" id="CHEBI:18420"/>
    </cofactor>
</comment>
<dbReference type="PANTHER" id="PTHR43030:SF1">
    <property type="entry name" value="PHOSPHOENOLPYRUVATE SYNTHASE"/>
    <property type="match status" value="1"/>
</dbReference>
<keyword evidence="11" id="KW-0067">ATP-binding</keyword>
<evidence type="ECO:0000256" key="14">
    <source>
        <dbReference type="ARBA" id="ARBA00047700"/>
    </source>
</evidence>
<dbReference type="Gene3D" id="3.30.1490.20">
    <property type="entry name" value="ATP-grasp fold, A domain"/>
    <property type="match status" value="1"/>
</dbReference>
<keyword evidence="12" id="KW-0460">Magnesium</keyword>
<evidence type="ECO:0000256" key="6">
    <source>
        <dbReference type="ARBA" id="ARBA00021623"/>
    </source>
</evidence>
<comment type="caution">
    <text evidence="16">The sequence shown here is derived from an EMBL/GenBank/DDBJ whole genome shotgun (WGS) entry which is preliminary data.</text>
</comment>
<comment type="similarity">
    <text evidence="4">Belongs to the PEP-utilizing enzyme family.</text>
</comment>
<dbReference type="AlphaFoldDB" id="A0A1J5HVP6"/>
<evidence type="ECO:0000256" key="11">
    <source>
        <dbReference type="ARBA" id="ARBA00022840"/>
    </source>
</evidence>
<evidence type="ECO:0000256" key="9">
    <source>
        <dbReference type="ARBA" id="ARBA00022741"/>
    </source>
</evidence>
<evidence type="ECO:0000256" key="8">
    <source>
        <dbReference type="ARBA" id="ARBA00022723"/>
    </source>
</evidence>
<evidence type="ECO:0000256" key="10">
    <source>
        <dbReference type="ARBA" id="ARBA00022777"/>
    </source>
</evidence>
<sequence length="282" mass="32394">MKYIIKFEEVKQKDSIIIGNKAYYLTRLFKHHFPVPKGIIITTESFQLFLKANFLEFLHKTLSKDISVKDSLFIASQLKEKIIKGTIPTKLRNIIINSVNQLDFNEVSVRSSATVEDSKNGSFAGQFESYLNVKKKNILNNVLKCWASLFSDRVIVYSRRKNIYLDQAQMAVMIHEMINPEVAGNIFTIDVINKNKHFLLIEAVPGGGNKVTDGTGKPKRILINRNDLSFKDKPKVIDENILKKLAKIAFKIEKTFQYPQDIEWAISKNKIYILQSRPITII</sequence>
<reference evidence="16 17" key="1">
    <citation type="journal article" date="2016" name="Environ. Microbiol.">
        <title>Genomic resolution of a cold subsurface aquifer community provides metabolic insights for novel microbes adapted to high CO concentrations.</title>
        <authorList>
            <person name="Probst A.J."/>
            <person name="Castelle C.J."/>
            <person name="Singh A."/>
            <person name="Brown C.T."/>
            <person name="Anantharaman K."/>
            <person name="Sharon I."/>
            <person name="Hug L.A."/>
            <person name="Burstein D."/>
            <person name="Emerson J.B."/>
            <person name="Thomas B.C."/>
            <person name="Banfield J.F."/>
        </authorList>
    </citation>
    <scope>NUCLEOTIDE SEQUENCE [LARGE SCALE GENOMIC DNA]</scope>
    <source>
        <strain evidence="16">CG2_30_33_16</strain>
    </source>
</reference>